<dbReference type="SUPFAM" id="SSF51445">
    <property type="entry name" value="(Trans)glycosidases"/>
    <property type="match status" value="1"/>
</dbReference>
<name>A0A8H5F5X5_9AGAR</name>
<feature type="binding site" evidence="16">
    <location>
        <position position="252"/>
    </location>
    <ligand>
        <name>substrate</name>
    </ligand>
</feature>
<feature type="binding site" evidence="16">
    <location>
        <position position="319"/>
    </location>
    <ligand>
        <name>substrate</name>
    </ligand>
</feature>
<feature type="disulfide bond" evidence="15">
    <location>
        <begin position="50"/>
        <end position="58"/>
    </location>
</feature>
<evidence type="ECO:0000256" key="4">
    <source>
        <dbReference type="ARBA" id="ARBA00012595"/>
    </source>
</evidence>
<evidence type="ECO:0000256" key="10">
    <source>
        <dbReference type="ARBA" id="ARBA00023180"/>
    </source>
</evidence>
<feature type="chain" id="PRO_5034672861" description="alpha-amylase" evidence="17">
    <location>
        <begin position="21"/>
        <end position="537"/>
    </location>
</feature>
<evidence type="ECO:0000256" key="16">
    <source>
        <dbReference type="PIRSR" id="PIRSR001024-5"/>
    </source>
</evidence>
<reference evidence="19 20" key="1">
    <citation type="journal article" date="2020" name="ISME J.">
        <title>Uncovering the hidden diversity of litter-decomposition mechanisms in mushroom-forming fungi.</title>
        <authorList>
            <person name="Floudas D."/>
            <person name="Bentzer J."/>
            <person name="Ahren D."/>
            <person name="Johansson T."/>
            <person name="Persson P."/>
            <person name="Tunlid A."/>
        </authorList>
    </citation>
    <scope>NUCLEOTIDE SEQUENCE [LARGE SCALE GENOMIC DNA]</scope>
    <source>
        <strain evidence="19 20">CBS 175.51</strain>
    </source>
</reference>
<feature type="active site" description="Nucleophile" evidence="13">
    <location>
        <position position="224"/>
    </location>
</feature>
<keyword evidence="6 17" id="KW-0732">Signal</keyword>
<dbReference type="Gene3D" id="2.60.40.1180">
    <property type="entry name" value="Golgi alpha-mannosidase II"/>
    <property type="match status" value="1"/>
</dbReference>
<feature type="active site" description="Proton donor" evidence="13">
    <location>
        <position position="248"/>
    </location>
</feature>
<dbReference type="InterPro" id="IPR015340">
    <property type="entry name" value="A_amylase_C_dom"/>
</dbReference>
<evidence type="ECO:0000256" key="7">
    <source>
        <dbReference type="ARBA" id="ARBA00022801"/>
    </source>
</evidence>
<keyword evidence="20" id="KW-1185">Reference proteome</keyword>
<dbReference type="GO" id="GO:0016052">
    <property type="term" value="P:carbohydrate catabolic process"/>
    <property type="evidence" value="ECO:0007669"/>
    <property type="project" value="InterPro"/>
</dbReference>
<feature type="binding site" evidence="16">
    <location>
        <position position="55"/>
    </location>
    <ligand>
        <name>substrate</name>
    </ligand>
</feature>
<evidence type="ECO:0000256" key="1">
    <source>
        <dbReference type="ARBA" id="ARBA00000548"/>
    </source>
</evidence>
<sequence>MFLSFSVPLLLLAWAHSAAAATADEWRGRSIYQIITDRYALPSSTPKSDCDVSRQTFCGGTWNGIRENLDYIQNAGFTAIWISPINKNYEGPRTAYGDPYHGYWVTDVSQLNSKFGTADDLKALSADLHKRGMLLMVDIVVNNVMVTSTTNPDYSDCFFKDASFYHPYCPIVWGDTQSEQTCWFGDEKVPLADVDTTNPTVIQRYGDWIQGMVKEYGIDGLRIDAAKHVQKSFWPTFCGKAGVFCMGEVFGGAEVDPIAEWQGPDALDSVLNFPMYAALRDAYSIPGPANITQLDQVFQDSKKKFKDTTLLGNFVENHDVPRWHNLSVDPQSLYNAMTWNFMADGIPIVYYGQEQSFSGSGDPNNREALWPSNYANTTAYQYITLLNKLRNFFVNTTDWAKSETEILTSSPHGFAFLKGPIISILTNIGSPPQAGVHISVKTPWETTTALTNVITCTQWVVGSNRMVDAQYSLGGVPVVLVPSDQLKGSGLCGTELAYVDSHGGKADALNANSARSPRKLSIIPFVAAVAASLKFLL</sequence>
<dbReference type="InterPro" id="IPR013777">
    <property type="entry name" value="A-amylase-like"/>
</dbReference>
<comment type="similarity">
    <text evidence="3">Belongs to the glycosyl hydrolase 13 family.</text>
</comment>
<keyword evidence="11" id="KW-0119">Carbohydrate metabolism</keyword>
<dbReference type="InterPro" id="IPR006047">
    <property type="entry name" value="GH13_cat_dom"/>
</dbReference>
<accession>A0A8H5F5X5</accession>
<evidence type="ECO:0000256" key="3">
    <source>
        <dbReference type="ARBA" id="ARBA00008061"/>
    </source>
</evidence>
<keyword evidence="10" id="KW-0325">Glycoprotein</keyword>
<dbReference type="AlphaFoldDB" id="A0A8H5F5X5"/>
<evidence type="ECO:0000256" key="11">
    <source>
        <dbReference type="ARBA" id="ARBA00023277"/>
    </source>
</evidence>
<dbReference type="Gene3D" id="3.20.20.80">
    <property type="entry name" value="Glycosidases"/>
    <property type="match status" value="1"/>
</dbReference>
<evidence type="ECO:0000256" key="9">
    <source>
        <dbReference type="ARBA" id="ARBA00023157"/>
    </source>
</evidence>
<organism evidence="19 20">
    <name type="scientific">Ephemerocybe angulata</name>
    <dbReference type="NCBI Taxonomy" id="980116"/>
    <lineage>
        <taxon>Eukaryota</taxon>
        <taxon>Fungi</taxon>
        <taxon>Dikarya</taxon>
        <taxon>Basidiomycota</taxon>
        <taxon>Agaricomycotina</taxon>
        <taxon>Agaricomycetes</taxon>
        <taxon>Agaricomycetidae</taxon>
        <taxon>Agaricales</taxon>
        <taxon>Agaricineae</taxon>
        <taxon>Psathyrellaceae</taxon>
        <taxon>Ephemerocybe</taxon>
    </lineage>
</organism>
<dbReference type="PIRSF" id="PIRSF001024">
    <property type="entry name" value="Alph-amyl_fung"/>
    <property type="match status" value="1"/>
</dbReference>
<evidence type="ECO:0000256" key="15">
    <source>
        <dbReference type="PIRSR" id="PIRSR001024-4"/>
    </source>
</evidence>
<dbReference type="EC" id="3.2.1.1" evidence="4"/>
<feature type="domain" description="Glycosyl hydrolase family 13 catalytic" evidence="18">
    <location>
        <begin position="33"/>
        <end position="390"/>
    </location>
</feature>
<keyword evidence="7" id="KW-0378">Hydrolase</keyword>
<feature type="signal peptide" evidence="17">
    <location>
        <begin position="1"/>
        <end position="20"/>
    </location>
</feature>
<evidence type="ECO:0000256" key="14">
    <source>
        <dbReference type="PIRSR" id="PIRSR001024-2"/>
    </source>
</evidence>
<dbReference type="SMART" id="SM00642">
    <property type="entry name" value="Aamy"/>
    <property type="match status" value="1"/>
</dbReference>
<feature type="site" description="Transition state stabilizer" evidence="14">
    <location>
        <position position="319"/>
    </location>
</feature>
<feature type="binding site" evidence="16">
    <location>
        <position position="222"/>
    </location>
    <ligand>
        <name>substrate</name>
    </ligand>
</feature>
<dbReference type="Pfam" id="PF09260">
    <property type="entry name" value="A_amylase_dom_C"/>
    <property type="match status" value="1"/>
</dbReference>
<feature type="disulfide bond" evidence="15">
    <location>
        <begin position="456"/>
        <end position="492"/>
    </location>
</feature>
<keyword evidence="12" id="KW-0326">Glycosidase</keyword>
<comment type="catalytic activity">
    <reaction evidence="1">
        <text>Endohydrolysis of (1-&gt;4)-alpha-D-glucosidic linkages in polysaccharides containing three or more (1-&gt;4)-alpha-linked D-glucose units.</text>
        <dbReference type="EC" id="3.2.1.1"/>
    </reaction>
</comment>
<feature type="binding site" evidence="16">
    <location>
        <position position="366"/>
    </location>
    <ligand>
        <name>substrate</name>
    </ligand>
</feature>
<keyword evidence="9 15" id="KW-1015">Disulfide bond</keyword>
<evidence type="ECO:0000259" key="18">
    <source>
        <dbReference type="SMART" id="SM00642"/>
    </source>
</evidence>
<proteinExistence type="inferred from homology"/>
<evidence type="ECO:0000256" key="12">
    <source>
        <dbReference type="ARBA" id="ARBA00023295"/>
    </source>
</evidence>
<evidence type="ECO:0000256" key="6">
    <source>
        <dbReference type="ARBA" id="ARBA00022729"/>
    </source>
</evidence>
<dbReference type="FunFam" id="3.20.20.80:FF:000120">
    <property type="entry name" value="Alpha-amylase A"/>
    <property type="match status" value="1"/>
</dbReference>
<evidence type="ECO:0000313" key="20">
    <source>
        <dbReference type="Proteomes" id="UP000541558"/>
    </source>
</evidence>
<evidence type="ECO:0000256" key="5">
    <source>
        <dbReference type="ARBA" id="ARBA00022723"/>
    </source>
</evidence>
<keyword evidence="5" id="KW-0479">Metal-binding</keyword>
<dbReference type="GO" id="GO:0004556">
    <property type="term" value="F:alpha-amylase activity"/>
    <property type="evidence" value="ECO:0007669"/>
    <property type="project" value="UniProtKB-EC"/>
</dbReference>
<dbReference type="EMBL" id="JAACJK010000164">
    <property type="protein sequence ID" value="KAF5324747.1"/>
    <property type="molecule type" value="Genomic_DNA"/>
</dbReference>
<evidence type="ECO:0000256" key="8">
    <source>
        <dbReference type="ARBA" id="ARBA00022837"/>
    </source>
</evidence>
<evidence type="ECO:0000256" key="17">
    <source>
        <dbReference type="SAM" id="SignalP"/>
    </source>
</evidence>
<dbReference type="Pfam" id="PF00128">
    <property type="entry name" value="Alpha-amylase"/>
    <property type="match status" value="1"/>
</dbReference>
<dbReference type="PANTHER" id="PTHR10357">
    <property type="entry name" value="ALPHA-AMYLASE FAMILY MEMBER"/>
    <property type="match status" value="1"/>
</dbReference>
<dbReference type="PANTHER" id="PTHR10357:SF215">
    <property type="entry name" value="ALPHA-AMYLASE 1"/>
    <property type="match status" value="1"/>
</dbReference>
<feature type="disulfide bond" evidence="15">
    <location>
        <begin position="169"/>
        <end position="182"/>
    </location>
</feature>
<evidence type="ECO:0000313" key="19">
    <source>
        <dbReference type="EMBL" id="KAF5324747.1"/>
    </source>
</evidence>
<protein>
    <recommendedName>
        <fullName evidence="4">alpha-amylase</fullName>
        <ecNumber evidence="4">3.2.1.1</ecNumber>
    </recommendedName>
</protein>
<feature type="binding site" evidence="16">
    <location>
        <position position="104"/>
    </location>
    <ligand>
        <name>substrate</name>
    </ligand>
</feature>
<evidence type="ECO:0000256" key="2">
    <source>
        <dbReference type="ARBA" id="ARBA00001913"/>
    </source>
</evidence>
<dbReference type="Proteomes" id="UP000541558">
    <property type="component" value="Unassembled WGS sequence"/>
</dbReference>
<dbReference type="GO" id="GO:0005509">
    <property type="term" value="F:calcium ion binding"/>
    <property type="evidence" value="ECO:0007669"/>
    <property type="project" value="InterPro"/>
</dbReference>
<gene>
    <name evidence="19" type="ORF">D9611_004519</name>
</gene>
<dbReference type="InterPro" id="IPR017853">
    <property type="entry name" value="GH"/>
</dbReference>
<evidence type="ECO:0000256" key="13">
    <source>
        <dbReference type="PIRSR" id="PIRSR001024-1"/>
    </source>
</evidence>
<comment type="caution">
    <text evidence="19">The sequence shown here is derived from an EMBL/GenBank/DDBJ whole genome shotgun (WGS) entry which is preliminary data.</text>
</comment>
<dbReference type="InterPro" id="IPR013780">
    <property type="entry name" value="Glyco_hydro_b"/>
</dbReference>
<dbReference type="SUPFAM" id="SSF51011">
    <property type="entry name" value="Glycosyl hydrolase domain"/>
    <property type="match status" value="1"/>
</dbReference>
<comment type="cofactor">
    <cofactor evidence="2">
        <name>Ca(2+)</name>
        <dbReference type="ChEBI" id="CHEBI:29108"/>
    </cofactor>
</comment>
<dbReference type="CDD" id="cd11319">
    <property type="entry name" value="AmyAc_euk_AmyA"/>
    <property type="match status" value="1"/>
</dbReference>
<keyword evidence="8" id="KW-0106">Calcium</keyword>
<dbReference type="OrthoDB" id="204980at2759"/>